<dbReference type="EMBL" id="AFAR01000259">
    <property type="protein sequence ID" value="EGF24923.1"/>
    <property type="molecule type" value="Genomic_DNA"/>
</dbReference>
<protein>
    <submittedName>
        <fullName evidence="1">Dnd system-associated protein 3</fullName>
    </submittedName>
</protein>
<reference evidence="1 2" key="1">
    <citation type="journal article" date="2013" name="Mar. Genomics">
        <title>Expression of sulfatases in Rhodopirellula baltica and the diversity of sulfatases in the genus Rhodopirellula.</title>
        <authorList>
            <person name="Wegner C.E."/>
            <person name="Richter-Heitmann T."/>
            <person name="Klindworth A."/>
            <person name="Klockow C."/>
            <person name="Richter M."/>
            <person name="Achstetter T."/>
            <person name="Glockner F.O."/>
            <person name="Harder J."/>
        </authorList>
    </citation>
    <scope>NUCLEOTIDE SEQUENCE [LARGE SCALE GENOMIC DNA]</scope>
    <source>
        <strain evidence="1 2">WH47</strain>
    </source>
</reference>
<dbReference type="NCBIfam" id="TIGR03238">
    <property type="entry name" value="dnd_assoc_3"/>
    <property type="match status" value="1"/>
</dbReference>
<organism evidence="1 2">
    <name type="scientific">Rhodopirellula baltica WH47</name>
    <dbReference type="NCBI Taxonomy" id="991778"/>
    <lineage>
        <taxon>Bacteria</taxon>
        <taxon>Pseudomonadati</taxon>
        <taxon>Planctomycetota</taxon>
        <taxon>Planctomycetia</taxon>
        <taxon>Pirellulales</taxon>
        <taxon>Pirellulaceae</taxon>
        <taxon>Rhodopirellula</taxon>
    </lineage>
</organism>
<sequence length="528" mass="60439">MSLKQTIEMLSKGSAQAVTTLNSKSKDAEKLKSYLYVQTPVEKALLLALGESFEKRIIFLCGSSGDGKSEIFRRIHKRYSESFDFHLDATHSFDPGKNAIETLDERFSDYKSSTRPLVIGINIGMLGNFAADGDEVHVDIKTSISQFLAGEIVSKGEHTFINFATYPKFDLSGDEIKAPFIGPLLKRICAADDKNPIYTESLRGNTSSNLHLNYALLCVPKVQQRIGSLLFYAHLKFDQFLTARTVLDFVYQILSGKGSLFDNLFCGKGSELFDSLRMLDPCHARSKTLDLFQVKTSLGLFTPEFKSFKKDIQNQFGLELMEPRSWVRLFYVMQDVELSNNFHHQFRADLKRDLFDEFRDIWQLHRDYDGEGKELRTRLRKFYNETFVSAVTSFANRFAPEIRRDRFLLGKPNGYALSATSTMQPELSKLAEEKPSQLRSFDAYLKVGHDYKVGPVPVSVSFLELARKINQGYRPNTHDKTTVVKLEELVEEVRRIVRKKECLYVQCGDSEWELIDDASEDEIIVERR</sequence>
<proteinExistence type="predicted"/>
<evidence type="ECO:0000313" key="1">
    <source>
        <dbReference type="EMBL" id="EGF24923.1"/>
    </source>
</evidence>
<dbReference type="InterPro" id="IPR017647">
    <property type="entry name" value="Dnd_assoc_3"/>
</dbReference>
<evidence type="ECO:0000313" key="2">
    <source>
        <dbReference type="Proteomes" id="UP000006222"/>
    </source>
</evidence>
<dbReference type="Proteomes" id="UP000006222">
    <property type="component" value="Unassembled WGS sequence"/>
</dbReference>
<dbReference type="AlphaFoldDB" id="F2AZG8"/>
<accession>F2AZG8</accession>
<dbReference type="PATRIC" id="fig|991778.3.peg.5427"/>
<name>F2AZG8_RHOBT</name>
<gene>
    <name evidence="1" type="ORF">RBWH47_05683</name>
</gene>
<comment type="caution">
    <text evidence="1">The sequence shown here is derived from an EMBL/GenBank/DDBJ whole genome shotgun (WGS) entry which is preliminary data.</text>
</comment>